<dbReference type="Proteomes" id="UP001082899">
    <property type="component" value="Unassembled WGS sequence"/>
</dbReference>
<comment type="cofactor">
    <cofactor evidence="1">
        <name>heme b</name>
        <dbReference type="ChEBI" id="CHEBI:60344"/>
    </cofactor>
</comment>
<evidence type="ECO:0000256" key="4">
    <source>
        <dbReference type="ARBA" id="ARBA00022475"/>
    </source>
</evidence>
<feature type="domain" description="Cytochrome b561 bacterial/Ni-hydrogenase" evidence="14">
    <location>
        <begin position="17"/>
        <end position="186"/>
    </location>
</feature>
<evidence type="ECO:0000256" key="1">
    <source>
        <dbReference type="ARBA" id="ARBA00001970"/>
    </source>
</evidence>
<evidence type="ECO:0000256" key="13">
    <source>
        <dbReference type="SAM" id="Phobius"/>
    </source>
</evidence>
<comment type="subcellular location">
    <subcellularLocation>
        <location evidence="2">Cell membrane</location>
        <topology evidence="2">Multi-pass membrane protein</topology>
    </subcellularLocation>
</comment>
<evidence type="ECO:0000259" key="14">
    <source>
        <dbReference type="Pfam" id="PF01292"/>
    </source>
</evidence>
<evidence type="ECO:0000256" key="11">
    <source>
        <dbReference type="ARBA" id="ARBA00023136"/>
    </source>
</evidence>
<keyword evidence="8" id="KW-0249">Electron transport</keyword>
<keyword evidence="5" id="KW-0349">Heme</keyword>
<proteinExistence type="inferred from homology"/>
<feature type="transmembrane region" description="Helical" evidence="13">
    <location>
        <begin position="152"/>
        <end position="174"/>
    </location>
</feature>
<comment type="caution">
    <text evidence="15">The sequence shown here is derived from an EMBL/GenBank/DDBJ whole genome shotgun (WGS) entry which is preliminary data.</text>
</comment>
<evidence type="ECO:0000256" key="5">
    <source>
        <dbReference type="ARBA" id="ARBA00022617"/>
    </source>
</evidence>
<feature type="transmembrane region" description="Helical" evidence="13">
    <location>
        <begin position="100"/>
        <end position="132"/>
    </location>
</feature>
<dbReference type="InterPro" id="IPR016174">
    <property type="entry name" value="Di-haem_cyt_TM"/>
</dbReference>
<dbReference type="RefSeq" id="WP_267845567.1">
    <property type="nucleotide sequence ID" value="NZ_JAPMXC010000001.1"/>
</dbReference>
<comment type="similarity">
    <text evidence="12">Belongs to the cytochrome b561 family.</text>
</comment>
<evidence type="ECO:0000313" key="16">
    <source>
        <dbReference type="Proteomes" id="UP001082899"/>
    </source>
</evidence>
<keyword evidence="3" id="KW-0813">Transport</keyword>
<evidence type="ECO:0000256" key="9">
    <source>
        <dbReference type="ARBA" id="ARBA00022989"/>
    </source>
</evidence>
<evidence type="ECO:0000256" key="8">
    <source>
        <dbReference type="ARBA" id="ARBA00022982"/>
    </source>
</evidence>
<evidence type="ECO:0000313" key="15">
    <source>
        <dbReference type="EMBL" id="MCY0386244.1"/>
    </source>
</evidence>
<dbReference type="EMBL" id="JAPMXC010000001">
    <property type="protein sequence ID" value="MCY0386244.1"/>
    <property type="molecule type" value="Genomic_DNA"/>
</dbReference>
<dbReference type="InterPro" id="IPR052168">
    <property type="entry name" value="Cytochrome_b561_oxidase"/>
</dbReference>
<keyword evidence="16" id="KW-1185">Reference proteome</keyword>
<dbReference type="InterPro" id="IPR011577">
    <property type="entry name" value="Cyt_b561_bac/Ni-Hgenase"/>
</dbReference>
<evidence type="ECO:0000256" key="7">
    <source>
        <dbReference type="ARBA" id="ARBA00022723"/>
    </source>
</evidence>
<gene>
    <name evidence="15" type="ORF">OVY01_03070</name>
</gene>
<dbReference type="Gene3D" id="1.20.950.20">
    <property type="entry name" value="Transmembrane di-heme cytochromes, Chain C"/>
    <property type="match status" value="1"/>
</dbReference>
<dbReference type="PANTHER" id="PTHR30529">
    <property type="entry name" value="CYTOCHROME B561"/>
    <property type="match status" value="1"/>
</dbReference>
<name>A0ABT3ZI93_9BURK</name>
<evidence type="ECO:0000256" key="12">
    <source>
        <dbReference type="ARBA" id="ARBA00037975"/>
    </source>
</evidence>
<keyword evidence="6 13" id="KW-0812">Transmembrane</keyword>
<keyword evidence="9 13" id="KW-1133">Transmembrane helix</keyword>
<organism evidence="15 16">
    <name type="scientific">Robbsia betulipollinis</name>
    <dbReference type="NCBI Taxonomy" id="2981849"/>
    <lineage>
        <taxon>Bacteria</taxon>
        <taxon>Pseudomonadati</taxon>
        <taxon>Pseudomonadota</taxon>
        <taxon>Betaproteobacteria</taxon>
        <taxon>Burkholderiales</taxon>
        <taxon>Burkholderiaceae</taxon>
        <taxon>Robbsia</taxon>
    </lineage>
</organism>
<dbReference type="PANTHER" id="PTHR30529:SF6">
    <property type="entry name" value="BLL0291 PROTEIN"/>
    <property type="match status" value="1"/>
</dbReference>
<evidence type="ECO:0000256" key="10">
    <source>
        <dbReference type="ARBA" id="ARBA00023004"/>
    </source>
</evidence>
<feature type="transmembrane region" description="Helical" evidence="13">
    <location>
        <begin position="52"/>
        <end position="73"/>
    </location>
</feature>
<evidence type="ECO:0000256" key="2">
    <source>
        <dbReference type="ARBA" id="ARBA00004651"/>
    </source>
</evidence>
<evidence type="ECO:0000256" key="6">
    <source>
        <dbReference type="ARBA" id="ARBA00022692"/>
    </source>
</evidence>
<feature type="transmembrane region" description="Helical" evidence="13">
    <location>
        <begin position="23"/>
        <end position="46"/>
    </location>
</feature>
<reference evidence="15" key="1">
    <citation type="submission" date="2022-11" db="EMBL/GenBank/DDBJ databases">
        <title>Robbsia betulipollinis sp. nov., isolated from pollen of birch (Betula pendula).</title>
        <authorList>
            <person name="Shi H."/>
            <person name="Ambika Manirajan B."/>
            <person name="Ratering S."/>
            <person name="Geissler-Plaum R."/>
            <person name="Schnell S."/>
        </authorList>
    </citation>
    <scope>NUCLEOTIDE SEQUENCE</scope>
    <source>
        <strain evidence="15">Bb-Pol-6</strain>
    </source>
</reference>
<protein>
    <submittedName>
        <fullName evidence="15">Cytochrome b</fullName>
    </submittedName>
</protein>
<dbReference type="SUPFAM" id="SSF81342">
    <property type="entry name" value="Transmembrane di-heme cytochromes"/>
    <property type="match status" value="1"/>
</dbReference>
<keyword evidence="11 13" id="KW-0472">Membrane</keyword>
<dbReference type="Pfam" id="PF01292">
    <property type="entry name" value="Ni_hydr_CYTB"/>
    <property type="match status" value="1"/>
</dbReference>
<keyword evidence="7" id="KW-0479">Metal-binding</keyword>
<sequence>MNYSSPRAPRDPRSPLFPKPSRILHWLMAVLILAMLFIGVGMVASVSYRYNLLVSVHKPIGIAILILVILRIVNRRINPPPPLPADLPSIQKLAAHASHLLLYALMLAQPLVGWGMLSAGGLPITLFGGVQLPPILPQNPMLFARLRELHTVFAYLLFATIVVHIAAALFHGLIRRDGVLESMTGGRAK</sequence>
<keyword evidence="10" id="KW-0408">Iron</keyword>
<accession>A0ABT3ZI93</accession>
<keyword evidence="4" id="KW-1003">Cell membrane</keyword>
<evidence type="ECO:0000256" key="3">
    <source>
        <dbReference type="ARBA" id="ARBA00022448"/>
    </source>
</evidence>